<evidence type="ECO:0000313" key="8">
    <source>
        <dbReference type="EMBL" id="MCT7659942.1"/>
    </source>
</evidence>
<keyword evidence="9" id="KW-1185">Reference proteome</keyword>
<organism evidence="8 9">
    <name type="scientific">Mycobacterium deserti</name>
    <dbReference type="NCBI Taxonomy" id="2978347"/>
    <lineage>
        <taxon>Bacteria</taxon>
        <taxon>Bacillati</taxon>
        <taxon>Actinomycetota</taxon>
        <taxon>Actinomycetes</taxon>
        <taxon>Mycobacteriales</taxon>
        <taxon>Mycobacteriaceae</taxon>
        <taxon>Mycobacterium</taxon>
    </lineage>
</organism>
<evidence type="ECO:0000256" key="4">
    <source>
        <dbReference type="ARBA" id="ARBA00022989"/>
    </source>
</evidence>
<dbReference type="PANTHER" id="PTHR23501">
    <property type="entry name" value="MAJOR FACILITATOR SUPERFAMILY"/>
    <property type="match status" value="1"/>
</dbReference>
<feature type="transmembrane region" description="Helical" evidence="6">
    <location>
        <begin position="21"/>
        <end position="45"/>
    </location>
</feature>
<reference evidence="9" key="1">
    <citation type="submission" date="2023-07" db="EMBL/GenBank/DDBJ databases">
        <authorList>
            <person name="Deng Y."/>
            <person name="Zhang Y.-Q."/>
        </authorList>
    </citation>
    <scope>NUCLEOTIDE SEQUENCE [LARGE SCALE GENOMIC DNA]</scope>
    <source>
        <strain evidence="9">CPCC 205710</strain>
    </source>
</reference>
<dbReference type="Gene3D" id="1.20.1720.10">
    <property type="entry name" value="Multidrug resistance protein D"/>
    <property type="match status" value="1"/>
</dbReference>
<feature type="transmembrane region" description="Helical" evidence="6">
    <location>
        <begin position="113"/>
        <end position="134"/>
    </location>
</feature>
<name>A0ABT2MCE8_9MYCO</name>
<dbReference type="InterPro" id="IPR036259">
    <property type="entry name" value="MFS_trans_sf"/>
</dbReference>
<dbReference type="InterPro" id="IPR020846">
    <property type="entry name" value="MFS_dom"/>
</dbReference>
<feature type="transmembrane region" description="Helical" evidence="6">
    <location>
        <begin position="406"/>
        <end position="428"/>
    </location>
</feature>
<sequence length="467" mass="47663">MTDTVTTRAGSWRELLGPKNLGACTVLAGGVALYATNEFLTISLMPSAVAEIGGQRLYVWVTSVYLVASVMAATTVHSTLMRLGPRIAYLLGLSVFGLGSLVCALAPTMEALLIGRTVQGLAGGLLAGLGYAVINTALPNTLWTKASALVSAMWGVGTLIGPAAGGLFSQYSSWRWAFGMLVILTVVMVVMVPIALPGRGDAGVDVARTPIPGWSLVLLGSAALAVSMAGVPHDARFTAALLVLGAVLVALFLFADRRLPTTVLPPTAFRPGPLKWIYLSIGVLMVATMVEMYVPLFGQRLAHLTPVAAGFLGAGLAIGWTASEISSASLRGNRAITRTVAVAPLVMATGLALAAATQFSDAPVGLVAVWAAGLFLTGTGVGLAWPHLSAWAMSRVDDPAEGPAAAAAINTVQLICGAFGAGLAGVVVNLTETGGASPARWLYATFATLAAVGAIASFRARAAGEPG</sequence>
<evidence type="ECO:0000259" key="7">
    <source>
        <dbReference type="PROSITE" id="PS50850"/>
    </source>
</evidence>
<keyword evidence="4 6" id="KW-1133">Transmembrane helix</keyword>
<feature type="transmembrane region" description="Helical" evidence="6">
    <location>
        <begin position="210"/>
        <end position="231"/>
    </location>
</feature>
<dbReference type="PROSITE" id="PS50850">
    <property type="entry name" value="MFS"/>
    <property type="match status" value="1"/>
</dbReference>
<dbReference type="SUPFAM" id="SSF103473">
    <property type="entry name" value="MFS general substrate transporter"/>
    <property type="match status" value="1"/>
</dbReference>
<keyword evidence="3 6" id="KW-0812">Transmembrane</keyword>
<comment type="caution">
    <text evidence="8">The sequence shown here is derived from an EMBL/GenBank/DDBJ whole genome shotgun (WGS) entry which is preliminary data.</text>
</comment>
<feature type="transmembrane region" description="Helical" evidence="6">
    <location>
        <begin position="335"/>
        <end position="356"/>
    </location>
</feature>
<feature type="domain" description="Major facilitator superfamily (MFS) profile" evidence="7">
    <location>
        <begin position="23"/>
        <end position="465"/>
    </location>
</feature>
<feature type="transmembrane region" description="Helical" evidence="6">
    <location>
        <begin position="146"/>
        <end position="168"/>
    </location>
</feature>
<dbReference type="EMBL" id="JAODWD010000003">
    <property type="protein sequence ID" value="MCT7659942.1"/>
    <property type="molecule type" value="Genomic_DNA"/>
</dbReference>
<dbReference type="Gene3D" id="1.20.1250.20">
    <property type="entry name" value="MFS general substrate transporter like domains"/>
    <property type="match status" value="1"/>
</dbReference>
<comment type="subcellular location">
    <subcellularLocation>
        <location evidence="1">Cell membrane</location>
        <topology evidence="1">Multi-pass membrane protein</topology>
    </subcellularLocation>
</comment>
<dbReference type="Pfam" id="PF07690">
    <property type="entry name" value="MFS_1"/>
    <property type="match status" value="1"/>
</dbReference>
<evidence type="ECO:0000256" key="2">
    <source>
        <dbReference type="ARBA" id="ARBA00022448"/>
    </source>
</evidence>
<feature type="transmembrane region" description="Helical" evidence="6">
    <location>
        <begin position="440"/>
        <end position="458"/>
    </location>
</feature>
<accession>A0ABT2MCE8</accession>
<feature type="transmembrane region" description="Helical" evidence="6">
    <location>
        <begin position="237"/>
        <end position="255"/>
    </location>
</feature>
<keyword evidence="5 6" id="KW-0472">Membrane</keyword>
<evidence type="ECO:0000256" key="1">
    <source>
        <dbReference type="ARBA" id="ARBA00004651"/>
    </source>
</evidence>
<protein>
    <submittedName>
        <fullName evidence="8">MFS transporter</fullName>
    </submittedName>
</protein>
<dbReference type="RefSeq" id="WP_260993949.1">
    <property type="nucleotide sequence ID" value="NZ_JAODWD010000003.1"/>
</dbReference>
<feature type="transmembrane region" description="Helical" evidence="6">
    <location>
        <begin position="362"/>
        <end position="385"/>
    </location>
</feature>
<feature type="transmembrane region" description="Helical" evidence="6">
    <location>
        <begin position="88"/>
        <end position="107"/>
    </location>
</feature>
<dbReference type="PANTHER" id="PTHR23501:SF154">
    <property type="entry name" value="MULTIDRUG-EFFLUX TRANSPORTER RV1634-RELATED"/>
    <property type="match status" value="1"/>
</dbReference>
<evidence type="ECO:0000256" key="3">
    <source>
        <dbReference type="ARBA" id="ARBA00022692"/>
    </source>
</evidence>
<dbReference type="Proteomes" id="UP001206639">
    <property type="component" value="Unassembled WGS sequence"/>
</dbReference>
<gene>
    <name evidence="8" type="ORF">N4S67_16100</name>
</gene>
<feature type="transmembrane region" description="Helical" evidence="6">
    <location>
        <begin position="174"/>
        <end position="198"/>
    </location>
</feature>
<dbReference type="InterPro" id="IPR011701">
    <property type="entry name" value="MFS"/>
</dbReference>
<evidence type="ECO:0000256" key="5">
    <source>
        <dbReference type="ARBA" id="ARBA00023136"/>
    </source>
</evidence>
<proteinExistence type="predicted"/>
<evidence type="ECO:0000256" key="6">
    <source>
        <dbReference type="SAM" id="Phobius"/>
    </source>
</evidence>
<keyword evidence="2" id="KW-0813">Transport</keyword>
<feature type="transmembrane region" description="Helical" evidence="6">
    <location>
        <begin position="57"/>
        <end position="76"/>
    </location>
</feature>
<evidence type="ECO:0000313" key="9">
    <source>
        <dbReference type="Proteomes" id="UP001206639"/>
    </source>
</evidence>
<feature type="transmembrane region" description="Helical" evidence="6">
    <location>
        <begin position="276"/>
        <end position="296"/>
    </location>
</feature>